<sequence>MCNHNAHHHDRCLLPFLRDQYTNQAQDQFDRAPTTAASNLDNTRSPFLPTIEPALHPLPGPGVPRLEPRVPILQRRQLPPLPVLGLVRNWHGFAAPSSGTRPALGDEDGISPHTTVPVTLPLRPAPIHHRLGRDNHAPDLAYGPLEATGTFATQLTPTYRSIRQTDSDAQPIPSSAVLVFPPTPRANAWPPAMLTPFPLRVDPHHQDSALPSQNSLVYRGYSWSPHRGCSLCSDEAVAPLTSGGAVVGPSGLPTPPYVPPWYEGGGLAPWPDLRINHAGAVDLPGLRDLNFIVFNAGERPDEKPNKANGGANDGAAEGPSHVRRPVPAPRNLRPTAHRSNSPDWPAVPANTPEDRVDRHFWTAASRGDDVCYDVTLRKGQPPPTPAQETFEEEARERVGGATLGMKVKENWDDPSSGEDSPAGK</sequence>
<keyword evidence="2" id="KW-1185">Reference proteome</keyword>
<evidence type="ECO:0000313" key="2">
    <source>
        <dbReference type="Proteomes" id="UP001281147"/>
    </source>
</evidence>
<dbReference type="EMBL" id="JAUTXU010000181">
    <property type="protein sequence ID" value="KAK3700737.1"/>
    <property type="molecule type" value="Genomic_DNA"/>
</dbReference>
<organism evidence="1 2">
    <name type="scientific">Vermiconidia calcicola</name>
    <dbReference type="NCBI Taxonomy" id="1690605"/>
    <lineage>
        <taxon>Eukaryota</taxon>
        <taxon>Fungi</taxon>
        <taxon>Dikarya</taxon>
        <taxon>Ascomycota</taxon>
        <taxon>Pezizomycotina</taxon>
        <taxon>Dothideomycetes</taxon>
        <taxon>Dothideomycetidae</taxon>
        <taxon>Mycosphaerellales</taxon>
        <taxon>Extremaceae</taxon>
        <taxon>Vermiconidia</taxon>
    </lineage>
</organism>
<proteinExistence type="predicted"/>
<comment type="caution">
    <text evidence="1">The sequence shown here is derived from an EMBL/GenBank/DDBJ whole genome shotgun (WGS) entry which is preliminary data.</text>
</comment>
<gene>
    <name evidence="1" type="ORF">LTR37_015819</name>
</gene>
<name>A0ACC3MQE5_9PEZI</name>
<protein>
    <submittedName>
        <fullName evidence="1">Uncharacterized protein</fullName>
    </submittedName>
</protein>
<dbReference type="Proteomes" id="UP001281147">
    <property type="component" value="Unassembled WGS sequence"/>
</dbReference>
<reference evidence="1" key="1">
    <citation type="submission" date="2023-07" db="EMBL/GenBank/DDBJ databases">
        <title>Black Yeasts Isolated from many extreme environments.</title>
        <authorList>
            <person name="Coleine C."/>
            <person name="Stajich J.E."/>
            <person name="Selbmann L."/>
        </authorList>
    </citation>
    <scope>NUCLEOTIDE SEQUENCE</scope>
    <source>
        <strain evidence="1">CCFEE 5714</strain>
    </source>
</reference>
<evidence type="ECO:0000313" key="1">
    <source>
        <dbReference type="EMBL" id="KAK3700737.1"/>
    </source>
</evidence>
<accession>A0ACC3MQE5</accession>